<dbReference type="PATRIC" id="fig|862908.3.peg.2104"/>
<dbReference type="KEGG" id="bmx:BMS_2212"/>
<dbReference type="AlphaFoldDB" id="E1X444"/>
<organism evidence="1 2">
    <name type="scientific">Halobacteriovorax marinus (strain ATCC BAA-682 / DSM 15412 / SJ)</name>
    <name type="common">Bacteriovorax marinus</name>
    <dbReference type="NCBI Taxonomy" id="862908"/>
    <lineage>
        <taxon>Bacteria</taxon>
        <taxon>Pseudomonadati</taxon>
        <taxon>Bdellovibrionota</taxon>
        <taxon>Bacteriovoracia</taxon>
        <taxon>Bacteriovoracales</taxon>
        <taxon>Halobacteriovoraceae</taxon>
        <taxon>Halobacteriovorax</taxon>
    </lineage>
</organism>
<dbReference type="InterPro" id="IPR012292">
    <property type="entry name" value="Globin/Proto"/>
</dbReference>
<proteinExistence type="predicted"/>
<dbReference type="RefSeq" id="WP_014244793.1">
    <property type="nucleotide sequence ID" value="NC_016620.1"/>
</dbReference>
<dbReference type="Gene3D" id="1.10.490.10">
    <property type="entry name" value="Globins"/>
    <property type="match status" value="1"/>
</dbReference>
<dbReference type="Proteomes" id="UP000008963">
    <property type="component" value="Chromosome"/>
</dbReference>
<dbReference type="SUPFAM" id="SSF46458">
    <property type="entry name" value="Globin-like"/>
    <property type="match status" value="1"/>
</dbReference>
<accession>E1X444</accession>
<protein>
    <recommendedName>
        <fullName evidence="3">Globin</fullName>
    </recommendedName>
</protein>
<dbReference type="HOGENOM" id="CLU_1893280_0_0_7"/>
<name>E1X444_HALMS</name>
<evidence type="ECO:0000313" key="2">
    <source>
        <dbReference type="Proteomes" id="UP000008963"/>
    </source>
</evidence>
<sequence>MTDKNAQLIHEITYSFYEVATKDFLIGYQFRKIQEFKSSDPLSPPIEAFKNHLPRIEKFWRVQLIGERLTKEDQRFDLINIHKSLNPNKGEVLRWVKLFNETLDQYEDDSNRDFIKLWRKKVSEFEKRFLTFLF</sequence>
<reference evidence="2" key="1">
    <citation type="journal article" date="2013" name="ISME J.">
        <title>A small predatory core genome in the divergent marine Bacteriovorax marinus SJ and the terrestrial Bdellovibrio bacteriovorus.</title>
        <authorList>
            <person name="Crossman L.C."/>
            <person name="Chen H."/>
            <person name="Cerdeno-Tarraga A.M."/>
            <person name="Brooks K."/>
            <person name="Quail M.A."/>
            <person name="Pineiro S.A."/>
            <person name="Hobley L."/>
            <person name="Sockett R.E."/>
            <person name="Bentley S.D."/>
            <person name="Parkhill J."/>
            <person name="Williams H.N."/>
            <person name="Stine O.C."/>
        </authorList>
    </citation>
    <scope>NUCLEOTIDE SEQUENCE [LARGE SCALE GENOMIC DNA]</scope>
    <source>
        <strain evidence="2">ATCC BAA-682 / DSM 15412 / SJ</strain>
    </source>
</reference>
<dbReference type="InterPro" id="IPR009050">
    <property type="entry name" value="Globin-like_sf"/>
</dbReference>
<dbReference type="EMBL" id="FQ312005">
    <property type="protein sequence ID" value="CBW27015.1"/>
    <property type="molecule type" value="Genomic_DNA"/>
</dbReference>
<evidence type="ECO:0008006" key="3">
    <source>
        <dbReference type="Google" id="ProtNLM"/>
    </source>
</evidence>
<gene>
    <name evidence="1" type="ordered locus">BMS_2212</name>
</gene>
<dbReference type="GO" id="GO:0020037">
    <property type="term" value="F:heme binding"/>
    <property type="evidence" value="ECO:0007669"/>
    <property type="project" value="InterPro"/>
</dbReference>
<dbReference type="GO" id="GO:0019825">
    <property type="term" value="F:oxygen binding"/>
    <property type="evidence" value="ECO:0007669"/>
    <property type="project" value="InterPro"/>
</dbReference>
<evidence type="ECO:0000313" key="1">
    <source>
        <dbReference type="EMBL" id="CBW27015.1"/>
    </source>
</evidence>
<keyword evidence="2" id="KW-1185">Reference proteome</keyword>
<dbReference type="OrthoDB" id="25954at2"/>